<dbReference type="Pfam" id="PF09697">
    <property type="entry name" value="Porph_ging"/>
    <property type="match status" value="1"/>
</dbReference>
<dbReference type="OrthoDB" id="1440774at2"/>
<organism evidence="1 2">
    <name type="scientific">Chryseobacterium culicis</name>
    <dbReference type="NCBI Taxonomy" id="680127"/>
    <lineage>
        <taxon>Bacteria</taxon>
        <taxon>Pseudomonadati</taxon>
        <taxon>Bacteroidota</taxon>
        <taxon>Flavobacteriia</taxon>
        <taxon>Flavobacteriales</taxon>
        <taxon>Weeksellaceae</taxon>
        <taxon>Chryseobacterium group</taxon>
        <taxon>Chryseobacterium</taxon>
    </lineage>
</organism>
<dbReference type="RefSeq" id="WP_089694511.1">
    <property type="nucleotide sequence ID" value="NZ_FNWQ01000005.1"/>
</dbReference>
<dbReference type="NCBIfam" id="TIGR01200">
    <property type="entry name" value="GLPGLI"/>
    <property type="match status" value="1"/>
</dbReference>
<reference evidence="1 2" key="1">
    <citation type="submission" date="2016-10" db="EMBL/GenBank/DDBJ databases">
        <authorList>
            <person name="de Groot N.N."/>
        </authorList>
    </citation>
    <scope>NUCLEOTIDE SEQUENCE [LARGE SCALE GENOMIC DNA]</scope>
    <source>
        <strain evidence="1 2">DSM 23031</strain>
    </source>
</reference>
<dbReference type="AlphaFoldDB" id="A0A1H6HW70"/>
<name>A0A1H6HW70_CHRCI</name>
<sequence length="275" mass="32200">MKKLLFLLLGTCFCFSQSNRFIYEVTSKKDSTSQNLIKENFNLDTTPNDIAYYNRLYYVNDSIFLTKNEYGYKGYKLTSFLIKKNNSNEYQNYEYIGDANFYKINEKAELHWKISDSTKTWGDYKVQKALTDFGGRSWVAWFTKDIPIPYGPDKFNGLPGLIMELYDTKKDYFFKVIKSEKIPENYKRVSLENSISRAIPVDRAKLNKLRLELYDSPFKYIMNGRLTIPEGKKLQLDDGTILSKEELKPAEANERKKIKAVNNPIELDKAVKYPE</sequence>
<gene>
    <name evidence="1" type="ORF">SAMN05421593_3753</name>
</gene>
<evidence type="ECO:0000313" key="2">
    <source>
        <dbReference type="Proteomes" id="UP000198561"/>
    </source>
</evidence>
<protein>
    <submittedName>
        <fullName evidence="1">GLPGLI family protein</fullName>
    </submittedName>
</protein>
<dbReference type="EMBL" id="FNWQ01000005">
    <property type="protein sequence ID" value="SEH40273.1"/>
    <property type="molecule type" value="Genomic_DNA"/>
</dbReference>
<accession>A0A1H6HW70</accession>
<dbReference type="Proteomes" id="UP000198561">
    <property type="component" value="Unassembled WGS sequence"/>
</dbReference>
<proteinExistence type="predicted"/>
<dbReference type="InterPro" id="IPR005901">
    <property type="entry name" value="GLPGLI"/>
</dbReference>
<dbReference type="STRING" id="680127.SAMN05421593_3753"/>
<evidence type="ECO:0000313" key="1">
    <source>
        <dbReference type="EMBL" id="SEH40273.1"/>
    </source>
</evidence>